<name>A0A760NF75_SALER</name>
<proteinExistence type="predicted"/>
<reference evidence="1" key="2">
    <citation type="submission" date="2020-02" db="EMBL/GenBank/DDBJ databases">
        <authorList>
            <consortium name="NCBI Pathogen Detection Project"/>
        </authorList>
    </citation>
    <scope>NUCLEOTIDE SEQUENCE</scope>
    <source>
        <strain evidence="1">MA.CK_95/00013329</strain>
    </source>
</reference>
<reference evidence="1" key="1">
    <citation type="journal article" date="2018" name="Genome Biol.">
        <title>SKESA: strategic k-mer extension for scrupulous assemblies.</title>
        <authorList>
            <person name="Souvorov A."/>
            <person name="Agarwala R."/>
            <person name="Lipman D.J."/>
        </authorList>
    </citation>
    <scope>NUCLEOTIDE SEQUENCE</scope>
    <source>
        <strain evidence="1">MA.CK_95/00013329</strain>
    </source>
</reference>
<gene>
    <name evidence="1" type="ORF">G8W63_004177</name>
</gene>
<organism evidence="1">
    <name type="scientific">Salmonella enterica</name>
    <name type="common">Salmonella choleraesuis</name>
    <dbReference type="NCBI Taxonomy" id="28901"/>
    <lineage>
        <taxon>Bacteria</taxon>
        <taxon>Pseudomonadati</taxon>
        <taxon>Pseudomonadota</taxon>
        <taxon>Gammaproteobacteria</taxon>
        <taxon>Enterobacterales</taxon>
        <taxon>Enterobacteriaceae</taxon>
        <taxon>Salmonella</taxon>
    </lineage>
</organism>
<accession>A0A760NF75</accession>
<comment type="caution">
    <text evidence="1">The sequence shown here is derived from an EMBL/GenBank/DDBJ whole genome shotgun (WGS) entry which is preliminary data.</text>
</comment>
<sequence>MLRTEPAKLSLPGPFGAAGFHPTVATSTAGLLPPFRRRRLCRAVTCAPCTPAVRLPGCKAQRRFANRASRRCGGSLLISASGAVTRFSPCRRGLIQPQPAALAVQGEMNSPQNFLP</sequence>
<dbReference type="AlphaFoldDB" id="A0A760NF75"/>
<protein>
    <submittedName>
        <fullName evidence="1">Uncharacterized protein</fullName>
    </submittedName>
</protein>
<evidence type="ECO:0000313" key="1">
    <source>
        <dbReference type="EMBL" id="HAG2586823.1"/>
    </source>
</evidence>
<dbReference type="EMBL" id="DAAXUE010000016">
    <property type="protein sequence ID" value="HAG2586823.1"/>
    <property type="molecule type" value="Genomic_DNA"/>
</dbReference>